<dbReference type="AlphaFoldDB" id="A0A0A2M0S0"/>
<keyword evidence="2" id="KW-1185">Reference proteome</keyword>
<name>A0A0A2M0S0_9FLAO</name>
<evidence type="ECO:0000313" key="1">
    <source>
        <dbReference type="EMBL" id="KGO85874.1"/>
    </source>
</evidence>
<protein>
    <recommendedName>
        <fullName evidence="3">DNA-binding protein</fullName>
    </recommendedName>
</protein>
<dbReference type="Proteomes" id="UP000030152">
    <property type="component" value="Unassembled WGS sequence"/>
</dbReference>
<proteinExistence type="predicted"/>
<gene>
    <name evidence="1" type="ORF">Q765_13640</name>
</gene>
<dbReference type="OrthoDB" id="1524679at2"/>
<accession>A0A0A2M0S0</accession>
<organism evidence="1 2">
    <name type="scientific">Flavobacterium rivuli WB 3.3-2 = DSM 21788</name>
    <dbReference type="NCBI Taxonomy" id="1121895"/>
    <lineage>
        <taxon>Bacteria</taxon>
        <taxon>Pseudomonadati</taxon>
        <taxon>Bacteroidota</taxon>
        <taxon>Flavobacteriia</taxon>
        <taxon>Flavobacteriales</taxon>
        <taxon>Flavobacteriaceae</taxon>
        <taxon>Flavobacterium</taxon>
    </lineage>
</organism>
<evidence type="ECO:0000313" key="2">
    <source>
        <dbReference type="Proteomes" id="UP000030152"/>
    </source>
</evidence>
<comment type="caution">
    <text evidence="1">The sequence shown here is derived from an EMBL/GenBank/DDBJ whole genome shotgun (WGS) entry which is preliminary data.</text>
</comment>
<dbReference type="EMBL" id="JRLX01000015">
    <property type="protein sequence ID" value="KGO85874.1"/>
    <property type="molecule type" value="Genomic_DNA"/>
</dbReference>
<dbReference type="eggNOG" id="ENOG5032YFN">
    <property type="taxonomic scope" value="Bacteria"/>
</dbReference>
<sequence>MSEGITKDDLRQFGLLLMDNIKVIIGKAPDKDDIHPDWLKSRVVRKLLDMSPGTLQNLRITGKVRYKKILGSYYYNKADLQRLFNEDSKSHESG</sequence>
<dbReference type="STRING" id="1121895.GCA_000378485_03254"/>
<evidence type="ECO:0008006" key="3">
    <source>
        <dbReference type="Google" id="ProtNLM"/>
    </source>
</evidence>
<dbReference type="RefSeq" id="WP_020214423.1">
    <property type="nucleotide sequence ID" value="NZ_JRLX01000015.1"/>
</dbReference>
<reference evidence="1 2" key="1">
    <citation type="submission" date="2013-09" db="EMBL/GenBank/DDBJ databases">
        <authorList>
            <person name="Zeng Z."/>
            <person name="Chen C."/>
        </authorList>
    </citation>
    <scope>NUCLEOTIDE SEQUENCE [LARGE SCALE GENOMIC DNA]</scope>
    <source>
        <strain evidence="1 2">WB 3.3-2</strain>
    </source>
</reference>